<dbReference type="InterPro" id="IPR012340">
    <property type="entry name" value="NA-bd_OB-fold"/>
</dbReference>
<feature type="non-terminal residue" evidence="1">
    <location>
        <position position="1"/>
    </location>
</feature>
<dbReference type="Proteomes" id="UP000593563">
    <property type="component" value="Unassembled WGS sequence"/>
</dbReference>
<gene>
    <name evidence="1" type="ORF">AG4045_027907</name>
</gene>
<name>A0A6L5BA07_APIGR</name>
<evidence type="ECO:0000313" key="1">
    <source>
        <dbReference type="EMBL" id="KAF1002481.1"/>
    </source>
</evidence>
<keyword evidence="2" id="KW-1185">Reference proteome</keyword>
<reference evidence="1" key="1">
    <citation type="submission" date="2020-01" db="EMBL/GenBank/DDBJ databases">
        <title>The Celery Genome Sequence Reveals Sequential Paleo-tetraploidization, Resistance Gene Elimination, Karyotype Evolution, and Functional Innovation in Apiales.</title>
        <authorList>
            <person name="Song X."/>
        </authorList>
    </citation>
    <scope>NUCLEOTIDE SEQUENCE</scope>
    <source>
        <tissue evidence="1">Leaf</tissue>
    </source>
</reference>
<feature type="non-terminal residue" evidence="1">
    <location>
        <position position="96"/>
    </location>
</feature>
<organism evidence="1 2">
    <name type="scientific">Apium graveolens</name>
    <name type="common">Celery</name>
    <dbReference type="NCBI Taxonomy" id="4045"/>
    <lineage>
        <taxon>Eukaryota</taxon>
        <taxon>Viridiplantae</taxon>
        <taxon>Streptophyta</taxon>
        <taxon>Embryophyta</taxon>
        <taxon>Tracheophyta</taxon>
        <taxon>Spermatophyta</taxon>
        <taxon>Magnoliopsida</taxon>
        <taxon>eudicotyledons</taxon>
        <taxon>Gunneridae</taxon>
        <taxon>Pentapetalae</taxon>
        <taxon>asterids</taxon>
        <taxon>campanulids</taxon>
        <taxon>Apiales</taxon>
        <taxon>Apiaceae</taxon>
        <taxon>Apioideae</taxon>
        <taxon>apioid superclade</taxon>
        <taxon>Apieae</taxon>
        <taxon>Apium</taxon>
    </lineage>
</organism>
<evidence type="ECO:0000313" key="2">
    <source>
        <dbReference type="Proteomes" id="UP000593563"/>
    </source>
</evidence>
<sequence length="96" mass="11169">IEFERNDIRRLNLTLVDSRLVLKYDFHPHHHKNVAVVITGLVIKNQKGIISFNLTPSTSLFFNPPIDELHNLPARVNAVYGDFICQVPHEVEYQYE</sequence>
<comment type="caution">
    <text evidence="1">The sequence shown here is derived from an EMBL/GenBank/DDBJ whole genome shotgun (WGS) entry which is preliminary data.</text>
</comment>
<dbReference type="Gene3D" id="2.40.50.140">
    <property type="entry name" value="Nucleic acid-binding proteins"/>
    <property type="match status" value="1"/>
</dbReference>
<dbReference type="AlphaFoldDB" id="A0A6L5BA07"/>
<dbReference type="EMBL" id="WRXP01001114">
    <property type="protein sequence ID" value="KAF1002481.1"/>
    <property type="molecule type" value="Genomic_DNA"/>
</dbReference>
<protein>
    <submittedName>
        <fullName evidence="1">Uncharacterized protein</fullName>
    </submittedName>
</protein>
<proteinExistence type="predicted"/>
<accession>A0A6L5BA07</accession>